<dbReference type="PROSITE" id="PS00518">
    <property type="entry name" value="ZF_RING_1"/>
    <property type="match status" value="1"/>
</dbReference>
<dbReference type="CDD" id="cd19769">
    <property type="entry name" value="Bbox2_TRIM16-like"/>
    <property type="match status" value="1"/>
</dbReference>
<dbReference type="InterPro" id="IPR058030">
    <property type="entry name" value="TRIM8/14/16/25/29/45/65_CC"/>
</dbReference>
<evidence type="ECO:0000313" key="11">
    <source>
        <dbReference type="Ensembl" id="ENSECRP00000002355.1"/>
    </source>
</evidence>
<dbReference type="Gene3D" id="3.30.160.60">
    <property type="entry name" value="Classic Zinc Finger"/>
    <property type="match status" value="1"/>
</dbReference>
<dbReference type="InterPro" id="IPR043136">
    <property type="entry name" value="B30.2/SPRY_sf"/>
</dbReference>
<accession>A0A8C4RGP5</accession>
<keyword evidence="3 6" id="KW-0863">Zinc-finger</keyword>
<evidence type="ECO:0000256" key="6">
    <source>
        <dbReference type="PROSITE-ProRule" id="PRU00024"/>
    </source>
</evidence>
<reference evidence="11" key="2">
    <citation type="submission" date="2025-08" db="UniProtKB">
        <authorList>
            <consortium name="Ensembl"/>
        </authorList>
    </citation>
    <scope>IDENTIFICATION</scope>
</reference>
<dbReference type="GeneTree" id="ENSGT01150000286950"/>
<dbReference type="Pfam" id="PF15227">
    <property type="entry name" value="zf-C3HC4_4"/>
    <property type="match status" value="1"/>
</dbReference>
<keyword evidence="1" id="KW-0399">Innate immunity</keyword>
<organism evidence="11 12">
    <name type="scientific">Erpetoichthys calabaricus</name>
    <name type="common">Rope fish</name>
    <name type="synonym">Calamoichthys calabaricus</name>
    <dbReference type="NCBI Taxonomy" id="27687"/>
    <lineage>
        <taxon>Eukaryota</taxon>
        <taxon>Metazoa</taxon>
        <taxon>Chordata</taxon>
        <taxon>Craniata</taxon>
        <taxon>Vertebrata</taxon>
        <taxon>Euteleostomi</taxon>
        <taxon>Actinopterygii</taxon>
        <taxon>Polypteriformes</taxon>
        <taxon>Polypteridae</taxon>
        <taxon>Erpetoichthys</taxon>
    </lineage>
</organism>
<dbReference type="InterPro" id="IPR003879">
    <property type="entry name" value="Butyrophylin_SPRY"/>
</dbReference>
<dbReference type="GO" id="GO:0045087">
    <property type="term" value="P:innate immune response"/>
    <property type="evidence" value="ECO:0007669"/>
    <property type="project" value="UniProtKB-KW"/>
</dbReference>
<dbReference type="Ensembl" id="ENSECRT00000002384.1">
    <property type="protein sequence ID" value="ENSECRP00000002355.1"/>
    <property type="gene ID" value="ENSECRG00000001610.1"/>
</dbReference>
<keyword evidence="12" id="KW-1185">Reference proteome</keyword>
<feature type="coiled-coil region" evidence="7">
    <location>
        <begin position="180"/>
        <end position="300"/>
    </location>
</feature>
<dbReference type="Gene3D" id="4.10.830.40">
    <property type="match status" value="1"/>
</dbReference>
<dbReference type="InterPro" id="IPR003877">
    <property type="entry name" value="SPRY_dom"/>
</dbReference>
<evidence type="ECO:0000256" key="1">
    <source>
        <dbReference type="ARBA" id="ARBA00022588"/>
    </source>
</evidence>
<dbReference type="Pfam" id="PF25600">
    <property type="entry name" value="TRIM_CC"/>
    <property type="match status" value="1"/>
</dbReference>
<dbReference type="GO" id="GO:0008270">
    <property type="term" value="F:zinc ion binding"/>
    <property type="evidence" value="ECO:0007669"/>
    <property type="project" value="UniProtKB-KW"/>
</dbReference>
<name>A0A8C4RGP5_ERPCA</name>
<dbReference type="InterPro" id="IPR001841">
    <property type="entry name" value="Znf_RING"/>
</dbReference>
<dbReference type="InterPro" id="IPR051051">
    <property type="entry name" value="E3_ubiq-ligase_TRIM/RNF"/>
</dbReference>
<dbReference type="InterPro" id="IPR001870">
    <property type="entry name" value="B30.2/SPRY"/>
</dbReference>
<dbReference type="Proteomes" id="UP000694620">
    <property type="component" value="Chromosome 1"/>
</dbReference>
<evidence type="ECO:0000256" key="3">
    <source>
        <dbReference type="ARBA" id="ARBA00022771"/>
    </source>
</evidence>
<evidence type="ECO:0000259" key="10">
    <source>
        <dbReference type="PROSITE" id="PS50188"/>
    </source>
</evidence>
<dbReference type="InterPro" id="IPR000315">
    <property type="entry name" value="Znf_B-box"/>
</dbReference>
<feature type="domain" description="B30.2/SPRY" evidence="10">
    <location>
        <begin position="339"/>
        <end position="534"/>
    </location>
</feature>
<dbReference type="AlphaFoldDB" id="A0A8C4RGP5"/>
<dbReference type="SMART" id="SM00589">
    <property type="entry name" value="PRY"/>
    <property type="match status" value="1"/>
</dbReference>
<dbReference type="PANTHER" id="PTHR25465">
    <property type="entry name" value="B-BOX DOMAIN CONTAINING"/>
    <property type="match status" value="1"/>
</dbReference>
<feature type="domain" description="B box-type" evidence="9">
    <location>
        <begin position="150"/>
        <end position="190"/>
    </location>
</feature>
<dbReference type="Pfam" id="PF13765">
    <property type="entry name" value="PRY"/>
    <property type="match status" value="1"/>
</dbReference>
<dbReference type="InterPro" id="IPR017907">
    <property type="entry name" value="Znf_RING_CS"/>
</dbReference>
<dbReference type="SUPFAM" id="SSF49899">
    <property type="entry name" value="Concanavalin A-like lectins/glucanases"/>
    <property type="match status" value="1"/>
</dbReference>
<dbReference type="Pfam" id="PF00622">
    <property type="entry name" value="SPRY"/>
    <property type="match status" value="1"/>
</dbReference>
<evidence type="ECO:0000256" key="7">
    <source>
        <dbReference type="SAM" id="Coils"/>
    </source>
</evidence>
<proteinExistence type="predicted"/>
<dbReference type="SUPFAM" id="SSF57850">
    <property type="entry name" value="RING/U-box"/>
    <property type="match status" value="1"/>
</dbReference>
<dbReference type="PRINTS" id="PR01407">
    <property type="entry name" value="BUTYPHLNCDUF"/>
</dbReference>
<dbReference type="SMART" id="SM00449">
    <property type="entry name" value="SPRY"/>
    <property type="match status" value="1"/>
</dbReference>
<dbReference type="PROSITE" id="PS50188">
    <property type="entry name" value="B302_SPRY"/>
    <property type="match status" value="1"/>
</dbReference>
<dbReference type="SUPFAM" id="SSF57845">
    <property type="entry name" value="B-box zinc-binding domain"/>
    <property type="match status" value="1"/>
</dbReference>
<evidence type="ECO:0000256" key="2">
    <source>
        <dbReference type="ARBA" id="ARBA00022723"/>
    </source>
</evidence>
<dbReference type="CDD" id="cd16040">
    <property type="entry name" value="SPRY_PRY_SNTX"/>
    <property type="match status" value="1"/>
</dbReference>
<dbReference type="GO" id="GO:0005737">
    <property type="term" value="C:cytoplasm"/>
    <property type="evidence" value="ECO:0007669"/>
    <property type="project" value="UniProtKB-ARBA"/>
</dbReference>
<evidence type="ECO:0000259" key="8">
    <source>
        <dbReference type="PROSITE" id="PS50089"/>
    </source>
</evidence>
<evidence type="ECO:0000256" key="4">
    <source>
        <dbReference type="ARBA" id="ARBA00022833"/>
    </source>
</evidence>
<reference evidence="11" key="3">
    <citation type="submission" date="2025-09" db="UniProtKB">
        <authorList>
            <consortium name="Ensembl"/>
        </authorList>
    </citation>
    <scope>IDENTIFICATION</scope>
</reference>
<keyword evidence="4" id="KW-0862">Zinc</keyword>
<dbReference type="InterPro" id="IPR013320">
    <property type="entry name" value="ConA-like_dom_sf"/>
</dbReference>
<dbReference type="Pfam" id="PF00643">
    <property type="entry name" value="zf-B_box"/>
    <property type="match status" value="1"/>
</dbReference>
<dbReference type="SMART" id="SM00336">
    <property type="entry name" value="BBOX"/>
    <property type="match status" value="1"/>
</dbReference>
<feature type="domain" description="RING-type" evidence="8">
    <location>
        <begin position="15"/>
        <end position="55"/>
    </location>
</feature>
<evidence type="ECO:0000313" key="12">
    <source>
        <dbReference type="Proteomes" id="UP000694620"/>
    </source>
</evidence>
<keyword evidence="7" id="KW-0175">Coiled coil</keyword>
<evidence type="ECO:0000256" key="5">
    <source>
        <dbReference type="ARBA" id="ARBA00022859"/>
    </source>
</evidence>
<evidence type="ECO:0000259" key="9">
    <source>
        <dbReference type="PROSITE" id="PS50119"/>
    </source>
</evidence>
<keyword evidence="2" id="KW-0479">Metal-binding</keyword>
<keyword evidence="5" id="KW-0391">Immunity</keyword>
<dbReference type="PROSITE" id="PS50089">
    <property type="entry name" value="ZF_RING_2"/>
    <property type="match status" value="1"/>
</dbReference>
<dbReference type="PROSITE" id="PS50119">
    <property type="entry name" value="ZF_BBOX"/>
    <property type="match status" value="1"/>
</dbReference>
<dbReference type="InterPro" id="IPR006574">
    <property type="entry name" value="PRY"/>
</dbReference>
<dbReference type="SMART" id="SM00184">
    <property type="entry name" value="RING"/>
    <property type="match status" value="1"/>
</dbReference>
<sequence>MTEAQLFVLQDEFTCSLCLETLRDPISIPCGHSFCLKCLTNYWDQSQVCSCPQCRRTFTTRPELHINTLLSEVVKKLKKKAIRRPPPPPPLSHNFAGPGDVECDYCTGKKLKAVKSCLTCTASYCRTHLQPHYEGVAWKDHKLTDPDVNLKEKLCAKHQKSLEIFCKTDEMCICAKCVVTEHNNHKMVELEKEREEKQKQLESTLSEIWKKLEKREKKLKEMRRAVEQMKISVKKEVEENKKNFADLIRCIEEAERKLIERIREQENREVEKAEVVMELLEKEIEELKRRNAELNELSETKDLIHFLQVRVTLHGKSDQTGVFQYSFIFFYSDCDAPVFILQSPEPQSREEFLQYSCPLTLDINTAHRGLHLSEGNKKVTCERAETKYPDHPDRFDCWYQVLCREALARTRFYWEVECRGDEIVIGVTYKGLCRKGGARECSLGYNEMSWCLLCSHFQYSVYHNSQQTVMSSPYSPRIGIFLDCPAGCLSFYSISQTMTLLHKFNTFFTEPLYLGFRLGWNSSVIICHLTPCVH</sequence>
<dbReference type="Gene3D" id="2.60.120.920">
    <property type="match status" value="1"/>
</dbReference>
<dbReference type="InterPro" id="IPR013083">
    <property type="entry name" value="Znf_RING/FYVE/PHD"/>
</dbReference>
<dbReference type="PANTHER" id="PTHR25465:SF5">
    <property type="entry name" value="E3 UBIQUITIN_ISG15 LIGASE TRIM25-RELATED"/>
    <property type="match status" value="1"/>
</dbReference>
<reference evidence="11" key="1">
    <citation type="submission" date="2021-06" db="EMBL/GenBank/DDBJ databases">
        <authorList>
            <consortium name="Wellcome Sanger Institute Data Sharing"/>
        </authorList>
    </citation>
    <scope>NUCLEOTIDE SEQUENCE [LARGE SCALE GENOMIC DNA]</scope>
</reference>
<dbReference type="Gene3D" id="3.30.40.10">
    <property type="entry name" value="Zinc/RING finger domain, C3HC4 (zinc finger)"/>
    <property type="match status" value="1"/>
</dbReference>
<protein>
    <submittedName>
        <fullName evidence="11">Uncharacterized protein</fullName>
    </submittedName>
</protein>